<organism evidence="3 4">
    <name type="scientific">Candidatus Phycosocius bacilliformis</name>
    <dbReference type="NCBI Taxonomy" id="1445552"/>
    <lineage>
        <taxon>Bacteria</taxon>
        <taxon>Pseudomonadati</taxon>
        <taxon>Pseudomonadota</taxon>
        <taxon>Alphaproteobacteria</taxon>
        <taxon>Caulobacterales</taxon>
        <taxon>Caulobacterales incertae sedis</taxon>
        <taxon>Candidatus Phycosocius</taxon>
    </lineage>
</organism>
<keyword evidence="4" id="KW-1185">Reference proteome</keyword>
<dbReference type="OrthoDB" id="7268348at2"/>
<evidence type="ECO:0000313" key="4">
    <source>
        <dbReference type="Proteomes" id="UP000245086"/>
    </source>
</evidence>
<feature type="domain" description="Chorismate mutase" evidence="2">
    <location>
        <begin position="10"/>
        <end position="101"/>
    </location>
</feature>
<reference evidence="3" key="1">
    <citation type="journal article" date="2018" name="Genome Announc.">
        <title>Draft Genome Sequence of "Candidatus Phycosocius bacilliformis," an Alphaproteobacterial Ectosymbiont of the Hydrocarbon-Producing Green Alga Botryococcus braunii.</title>
        <authorList>
            <person name="Tanabe Y."/>
            <person name="Yamaguchi H."/>
            <person name="Watanabe M.M."/>
        </authorList>
    </citation>
    <scope>NUCLEOTIDE SEQUENCE [LARGE SCALE GENOMIC DNA]</scope>
    <source>
        <strain evidence="3">BOTRYCO-2</strain>
    </source>
</reference>
<dbReference type="Pfam" id="PF01817">
    <property type="entry name" value="CM_2"/>
    <property type="match status" value="1"/>
</dbReference>
<dbReference type="GO" id="GO:0046417">
    <property type="term" value="P:chorismate metabolic process"/>
    <property type="evidence" value="ECO:0007669"/>
    <property type="project" value="InterPro"/>
</dbReference>
<dbReference type="Gene3D" id="1.20.59.10">
    <property type="entry name" value="Chorismate mutase"/>
    <property type="match status" value="1"/>
</dbReference>
<gene>
    <name evidence="3" type="ORF">PbB2_00582</name>
</gene>
<dbReference type="Proteomes" id="UP000245086">
    <property type="component" value="Unassembled WGS sequence"/>
</dbReference>
<dbReference type="AlphaFoldDB" id="A0A2P2E789"/>
<proteinExistence type="predicted"/>
<dbReference type="SMART" id="SM00830">
    <property type="entry name" value="CM_2"/>
    <property type="match status" value="1"/>
</dbReference>
<dbReference type="EMBL" id="BFBR01000001">
    <property type="protein sequence ID" value="GBF56925.1"/>
    <property type="molecule type" value="Genomic_DNA"/>
</dbReference>
<dbReference type="InterPro" id="IPR002701">
    <property type="entry name" value="CM_II_prokaryot"/>
</dbReference>
<evidence type="ECO:0000256" key="1">
    <source>
        <dbReference type="ARBA" id="ARBA00012404"/>
    </source>
</evidence>
<name>A0A2P2E789_9PROT</name>
<dbReference type="PROSITE" id="PS51168">
    <property type="entry name" value="CHORISMATE_MUT_2"/>
    <property type="match status" value="1"/>
</dbReference>
<protein>
    <recommendedName>
        <fullName evidence="1">chorismate mutase</fullName>
        <ecNumber evidence="1">5.4.99.5</ecNumber>
    </recommendedName>
</protein>
<evidence type="ECO:0000259" key="2">
    <source>
        <dbReference type="PROSITE" id="PS51168"/>
    </source>
</evidence>
<dbReference type="InterPro" id="IPR036979">
    <property type="entry name" value="CM_dom_sf"/>
</dbReference>
<accession>A0A2P2E789</accession>
<dbReference type="InterPro" id="IPR036263">
    <property type="entry name" value="Chorismate_II_sf"/>
</dbReference>
<comment type="caution">
    <text evidence="3">The sequence shown here is derived from an EMBL/GenBank/DDBJ whole genome shotgun (WGS) entry which is preliminary data.</text>
</comment>
<sequence length="249" mass="25914">MNMPTPLLKTAQLADMAALRDAIDAIDGELARLIAQRSGLARAIAAAKQAEGETGFGWRPAREIEILRKLLARQPDLDPSLAAAVWRALISANLAAQGGLDIVTTLEAAPWARLAFGAASETRILSAAEALVAAKQGARTIACLPWPDAGTGWWVDLLDASLSGVHVCAASPQIAQSGVPEALLLAHRAPEASGKDTTLLAGPCDVLTAYGGLEITRQGPYSLVQLSSFFDQDATLAAGVRLVGCFALV</sequence>
<dbReference type="SUPFAM" id="SSF48600">
    <property type="entry name" value="Chorismate mutase II"/>
    <property type="match status" value="1"/>
</dbReference>
<evidence type="ECO:0000313" key="3">
    <source>
        <dbReference type="EMBL" id="GBF56925.1"/>
    </source>
</evidence>
<dbReference type="RefSeq" id="WP_108983762.1">
    <property type="nucleotide sequence ID" value="NZ_BFBR01000001.1"/>
</dbReference>
<dbReference type="EC" id="5.4.99.5" evidence="1"/>
<dbReference type="GO" id="GO:0004106">
    <property type="term" value="F:chorismate mutase activity"/>
    <property type="evidence" value="ECO:0007669"/>
    <property type="project" value="UniProtKB-EC"/>
</dbReference>